<accession>A0A9P6DYP2</accession>
<name>A0A9P6DYP2_9AGAM</name>
<evidence type="ECO:0000313" key="3">
    <source>
        <dbReference type="Proteomes" id="UP000886523"/>
    </source>
</evidence>
<dbReference type="AlphaFoldDB" id="A0A9P6DYP2"/>
<reference evidence="2" key="1">
    <citation type="journal article" date="2020" name="Nat. Commun.">
        <title>Large-scale genome sequencing of mycorrhizal fungi provides insights into the early evolution of symbiotic traits.</title>
        <authorList>
            <person name="Miyauchi S."/>
            <person name="Kiss E."/>
            <person name="Kuo A."/>
            <person name="Drula E."/>
            <person name="Kohler A."/>
            <person name="Sanchez-Garcia M."/>
            <person name="Morin E."/>
            <person name="Andreopoulos B."/>
            <person name="Barry K.W."/>
            <person name="Bonito G."/>
            <person name="Buee M."/>
            <person name="Carver A."/>
            <person name="Chen C."/>
            <person name="Cichocki N."/>
            <person name="Clum A."/>
            <person name="Culley D."/>
            <person name="Crous P.W."/>
            <person name="Fauchery L."/>
            <person name="Girlanda M."/>
            <person name="Hayes R.D."/>
            <person name="Keri Z."/>
            <person name="LaButti K."/>
            <person name="Lipzen A."/>
            <person name="Lombard V."/>
            <person name="Magnuson J."/>
            <person name="Maillard F."/>
            <person name="Murat C."/>
            <person name="Nolan M."/>
            <person name="Ohm R.A."/>
            <person name="Pangilinan J."/>
            <person name="Pereira M.F."/>
            <person name="Perotto S."/>
            <person name="Peter M."/>
            <person name="Pfister S."/>
            <person name="Riley R."/>
            <person name="Sitrit Y."/>
            <person name="Stielow J.B."/>
            <person name="Szollosi G."/>
            <person name="Zifcakova L."/>
            <person name="Stursova M."/>
            <person name="Spatafora J.W."/>
            <person name="Tedersoo L."/>
            <person name="Vaario L.M."/>
            <person name="Yamada A."/>
            <person name="Yan M."/>
            <person name="Wang P."/>
            <person name="Xu J."/>
            <person name="Bruns T."/>
            <person name="Baldrian P."/>
            <person name="Vilgalys R."/>
            <person name="Dunand C."/>
            <person name="Henrissat B."/>
            <person name="Grigoriev I.V."/>
            <person name="Hibbett D."/>
            <person name="Nagy L.G."/>
            <person name="Martin F.M."/>
        </authorList>
    </citation>
    <scope>NUCLEOTIDE SEQUENCE</scope>
    <source>
        <strain evidence="2">UP504</strain>
    </source>
</reference>
<dbReference type="EMBL" id="MU128942">
    <property type="protein sequence ID" value="KAF9516174.1"/>
    <property type="molecule type" value="Genomic_DNA"/>
</dbReference>
<proteinExistence type="predicted"/>
<gene>
    <name evidence="2" type="ORF">BS47DRAFT_1390950</name>
</gene>
<evidence type="ECO:0000313" key="2">
    <source>
        <dbReference type="EMBL" id="KAF9516174.1"/>
    </source>
</evidence>
<feature type="region of interest" description="Disordered" evidence="1">
    <location>
        <begin position="52"/>
        <end position="74"/>
    </location>
</feature>
<feature type="compositionally biased region" description="Basic and acidic residues" evidence="1">
    <location>
        <begin position="52"/>
        <end position="68"/>
    </location>
</feature>
<evidence type="ECO:0000256" key="1">
    <source>
        <dbReference type="SAM" id="MobiDB-lite"/>
    </source>
</evidence>
<keyword evidence="3" id="KW-1185">Reference proteome</keyword>
<sequence>MSAGFSGTLDAMIDDGWWCDGLGRRVRRREINLRPRGSDLVEKSLVVQTWSEKAKDSFSERPDSRDPQSHGQLGRLGPTAAVVIVDRISGSLAKLPSLQIRYLPLHCSPELQHFSPNLNPTTSASSSEFHSPLPADPAASISLRAMLLTDCSIDPPSPYVPMAPPRRPN</sequence>
<dbReference type="Proteomes" id="UP000886523">
    <property type="component" value="Unassembled WGS sequence"/>
</dbReference>
<organism evidence="2 3">
    <name type="scientific">Hydnum rufescens UP504</name>
    <dbReference type="NCBI Taxonomy" id="1448309"/>
    <lineage>
        <taxon>Eukaryota</taxon>
        <taxon>Fungi</taxon>
        <taxon>Dikarya</taxon>
        <taxon>Basidiomycota</taxon>
        <taxon>Agaricomycotina</taxon>
        <taxon>Agaricomycetes</taxon>
        <taxon>Cantharellales</taxon>
        <taxon>Hydnaceae</taxon>
        <taxon>Hydnum</taxon>
    </lineage>
</organism>
<comment type="caution">
    <text evidence="2">The sequence shown here is derived from an EMBL/GenBank/DDBJ whole genome shotgun (WGS) entry which is preliminary data.</text>
</comment>
<protein>
    <submittedName>
        <fullName evidence="2">Uncharacterized protein</fullName>
    </submittedName>
</protein>